<evidence type="ECO:0000256" key="1">
    <source>
        <dbReference type="ARBA" id="ARBA00022614"/>
    </source>
</evidence>
<dbReference type="PRINTS" id="PR00364">
    <property type="entry name" value="DISEASERSIST"/>
</dbReference>
<dbReference type="AlphaFoldDB" id="A0A6N2KGI0"/>
<keyword evidence="2" id="KW-0677">Repeat</keyword>
<reference evidence="6" key="1">
    <citation type="submission" date="2019-03" db="EMBL/GenBank/DDBJ databases">
        <authorList>
            <person name="Mank J."/>
            <person name="Almeida P."/>
        </authorList>
    </citation>
    <scope>NUCLEOTIDE SEQUENCE</scope>
    <source>
        <strain evidence="6">78183</strain>
    </source>
</reference>
<dbReference type="Pfam" id="PF01582">
    <property type="entry name" value="TIR"/>
    <property type="match status" value="1"/>
</dbReference>
<feature type="region of interest" description="Disordered" evidence="4">
    <location>
        <begin position="1"/>
        <end position="29"/>
    </location>
</feature>
<dbReference type="InterPro" id="IPR044974">
    <property type="entry name" value="Disease_R_plants"/>
</dbReference>
<dbReference type="InterPro" id="IPR000157">
    <property type="entry name" value="TIR_dom"/>
</dbReference>
<dbReference type="SUPFAM" id="SSF52058">
    <property type="entry name" value="L domain-like"/>
    <property type="match status" value="1"/>
</dbReference>
<dbReference type="SMART" id="SM00255">
    <property type="entry name" value="TIR"/>
    <property type="match status" value="1"/>
</dbReference>
<evidence type="ECO:0000256" key="4">
    <source>
        <dbReference type="SAM" id="MobiDB-lite"/>
    </source>
</evidence>
<dbReference type="InterPro" id="IPR027417">
    <property type="entry name" value="P-loop_NTPase"/>
</dbReference>
<gene>
    <name evidence="6" type="ORF">SVIM_LOCUS84300</name>
</gene>
<dbReference type="InterPro" id="IPR035897">
    <property type="entry name" value="Toll_tir_struct_dom_sf"/>
</dbReference>
<evidence type="ECO:0000256" key="2">
    <source>
        <dbReference type="ARBA" id="ARBA00022737"/>
    </source>
</evidence>
<name>A0A6N2KGI0_SALVM</name>
<dbReference type="GO" id="GO:0007165">
    <property type="term" value="P:signal transduction"/>
    <property type="evidence" value="ECO:0007669"/>
    <property type="project" value="InterPro"/>
</dbReference>
<dbReference type="InterPro" id="IPR032675">
    <property type="entry name" value="LRR_dom_sf"/>
</dbReference>
<dbReference type="PANTHER" id="PTHR11017">
    <property type="entry name" value="LEUCINE-RICH REPEAT-CONTAINING PROTEIN"/>
    <property type="match status" value="1"/>
</dbReference>
<dbReference type="Gene3D" id="3.80.10.10">
    <property type="entry name" value="Ribonuclease Inhibitor"/>
    <property type="match status" value="2"/>
</dbReference>
<dbReference type="InterPro" id="IPR002182">
    <property type="entry name" value="NB-ARC"/>
</dbReference>
<dbReference type="Gene3D" id="3.40.50.300">
    <property type="entry name" value="P-loop containing nucleotide triphosphate hydrolases"/>
    <property type="match status" value="1"/>
</dbReference>
<sequence>MQKEKRKQSKDEEDDSSSQKRRKADLSKSVSFISKGKLTRVSAAAMTEPDSSCSRPKGAYDVFLSFRGEDNRKSFTAHLYTALVQAGVHTFLDENEIPRGEEISKHLLKAIQESKISIVIFSKGYASTRWCLNELVEILECKNRKTGQIVLPIFYDIDPSDVRKQTGSFAKAFDKHEECFKEKVKEWRKALKEAGNLSGWNLNDMENRHESKLIQVIIKDVLNKLDPKYIHVAANLVGIDLLVQTISEFLSMTTDEVFMVGIHGMPGIGKTTIAKVVFNQLCYGFEEQLLHDILKQNVAIINNADRGMVLIKERLCHKRVIVVVDDVAQQYQLNALVGERRWFGPGSRVIITTTDERLLLKVDQKFQVKELKRDASLQLFSWHAFRDNKPSKDYVELLNDVVDYCGGIPLALEVLGSSLSAKNKSRWKCVIDKLRIISNHDIQEKLRICFDKLDDHKLQKTFLDLACFFIGRNKEYVSNVLEARCGYNPEDDLGTLSERSLIKVNASGEISMHNLLRDMGREIIYKESPDHPGKRSRIWQCDDAWNVLTKEMGTEVVEGLSLDMRASENKLLSTGSFTKMRFLKLLQINGVHLSGPFKLLSEELIWICWLECPLKSFPYDLMLDNLVVLEMQYSNIKELWKEKKILNKLKILNLSYSKNLVKTPNLHSSSLEKLLLEGCLSLVEVHQSIGHLKSLIFLNLKGCRRLKTLPQSICDAKSLEILNISECSQLEKLPEHMGGMESFNELLADGINNEQFLASIEHLKYLRKLSLCGYNFNADTPSSTSWPTPISSWISSWISASVLDWKALKPPCFTSWRLLRKIRLDCYGLSECTAICVDLGGLIALEELNLSGNNFSSLPSSINVLPKLQLLRVSDCRNLVSISELPSNLKFLDASGCKSMERVRLPIQSKNNSNLSLHRCPSNHGWIISSDTACDLSNNNKSLVEASYNHCYGYHIRTIDARLLFKYPNGFKYCAEGCSLSFHIPQAFQGLVFWAFSTRMFFSSSHTIKAIIRKKSNGMQLFEASLVVGLYCPLSWVRYISFSELAMEEYCGHEELELYVNLGSEDINVKQCAIHVIVDWAFKAIEWDRDIDSDNVIPSPTNHLLYHPLYGSIAFTTVEKWKADLIMWKSLKGGKFNQSSIC</sequence>
<proteinExistence type="predicted"/>
<dbReference type="InterPro" id="IPR001611">
    <property type="entry name" value="Leu-rich_rpt"/>
</dbReference>
<dbReference type="SUPFAM" id="SSF52540">
    <property type="entry name" value="P-loop containing nucleoside triphosphate hydrolases"/>
    <property type="match status" value="1"/>
</dbReference>
<dbReference type="GO" id="GO:0043531">
    <property type="term" value="F:ADP binding"/>
    <property type="evidence" value="ECO:0007669"/>
    <property type="project" value="InterPro"/>
</dbReference>
<dbReference type="PANTHER" id="PTHR11017:SF271">
    <property type="entry name" value="DISEASE RESISTANCE PROTEIN (TIR-NBS-LRR CLASS) FAMILY"/>
    <property type="match status" value="1"/>
</dbReference>
<dbReference type="PROSITE" id="PS51450">
    <property type="entry name" value="LRR"/>
    <property type="match status" value="1"/>
</dbReference>
<accession>A0A6N2KGI0</accession>
<dbReference type="SUPFAM" id="SSF52200">
    <property type="entry name" value="Toll/Interleukin receptor TIR domain"/>
    <property type="match status" value="1"/>
</dbReference>
<dbReference type="Pfam" id="PF00931">
    <property type="entry name" value="NB-ARC"/>
    <property type="match status" value="1"/>
</dbReference>
<dbReference type="FunFam" id="3.40.50.10140:FF:000007">
    <property type="entry name" value="Disease resistance protein (TIR-NBS-LRR class)"/>
    <property type="match status" value="1"/>
</dbReference>
<dbReference type="InterPro" id="IPR058192">
    <property type="entry name" value="WHD_ROQ1-like"/>
</dbReference>
<dbReference type="InterPro" id="IPR042197">
    <property type="entry name" value="Apaf_helical"/>
</dbReference>
<evidence type="ECO:0000256" key="3">
    <source>
        <dbReference type="ARBA" id="ARBA00023027"/>
    </source>
</evidence>
<organism evidence="6">
    <name type="scientific">Salix viminalis</name>
    <name type="common">Common osier</name>
    <name type="synonym">Basket willow</name>
    <dbReference type="NCBI Taxonomy" id="40686"/>
    <lineage>
        <taxon>Eukaryota</taxon>
        <taxon>Viridiplantae</taxon>
        <taxon>Streptophyta</taxon>
        <taxon>Embryophyta</taxon>
        <taxon>Tracheophyta</taxon>
        <taxon>Spermatophyta</taxon>
        <taxon>Magnoliopsida</taxon>
        <taxon>eudicotyledons</taxon>
        <taxon>Gunneridae</taxon>
        <taxon>Pentapetalae</taxon>
        <taxon>rosids</taxon>
        <taxon>fabids</taxon>
        <taxon>Malpighiales</taxon>
        <taxon>Salicaceae</taxon>
        <taxon>Saliceae</taxon>
        <taxon>Salix</taxon>
    </lineage>
</organism>
<protein>
    <recommendedName>
        <fullName evidence="5">TIR domain-containing protein</fullName>
    </recommendedName>
</protein>
<evidence type="ECO:0000259" key="5">
    <source>
        <dbReference type="PROSITE" id="PS50104"/>
    </source>
</evidence>
<keyword evidence="3" id="KW-0520">NAD</keyword>
<dbReference type="GO" id="GO:0006952">
    <property type="term" value="P:defense response"/>
    <property type="evidence" value="ECO:0007669"/>
    <property type="project" value="InterPro"/>
</dbReference>
<keyword evidence="1" id="KW-0433">Leucine-rich repeat</keyword>
<dbReference type="EMBL" id="CAADRP010000380">
    <property type="protein sequence ID" value="VFU27585.1"/>
    <property type="molecule type" value="Genomic_DNA"/>
</dbReference>
<feature type="domain" description="TIR" evidence="5">
    <location>
        <begin position="58"/>
        <end position="225"/>
    </location>
</feature>
<dbReference type="Gene3D" id="3.40.50.10140">
    <property type="entry name" value="Toll/interleukin-1 receptor homology (TIR) domain"/>
    <property type="match status" value="1"/>
</dbReference>
<dbReference type="Gene3D" id="1.10.8.430">
    <property type="entry name" value="Helical domain of apoptotic protease-activating factors"/>
    <property type="match status" value="1"/>
</dbReference>
<evidence type="ECO:0000313" key="6">
    <source>
        <dbReference type="EMBL" id="VFU27585.1"/>
    </source>
</evidence>
<dbReference type="Pfam" id="PF23282">
    <property type="entry name" value="WHD_ROQ1"/>
    <property type="match status" value="1"/>
</dbReference>
<dbReference type="PROSITE" id="PS50104">
    <property type="entry name" value="TIR"/>
    <property type="match status" value="1"/>
</dbReference>